<dbReference type="RefSeq" id="WP_343919510.1">
    <property type="nucleotide sequence ID" value="NZ_BAAAKK010000005.1"/>
</dbReference>
<evidence type="ECO:0000313" key="2">
    <source>
        <dbReference type="Proteomes" id="UP001501266"/>
    </source>
</evidence>
<dbReference type="Proteomes" id="UP001501266">
    <property type="component" value="Unassembled WGS sequence"/>
</dbReference>
<sequence>MAETIDRYAGAPMVRFLDAYVLDAIGALDDATRATMAGNVARIRQALRVDGETWQDVVETAMAMPDDAAEGVRTSWAMFVDECFRTGQTPDALAWSHALVDARFRS</sequence>
<organism evidence="1 2">
    <name type="scientific">Agrococcus citreus</name>
    <dbReference type="NCBI Taxonomy" id="84643"/>
    <lineage>
        <taxon>Bacteria</taxon>
        <taxon>Bacillati</taxon>
        <taxon>Actinomycetota</taxon>
        <taxon>Actinomycetes</taxon>
        <taxon>Micrococcales</taxon>
        <taxon>Microbacteriaceae</taxon>
        <taxon>Agrococcus</taxon>
    </lineage>
</organism>
<gene>
    <name evidence="1" type="ORF">GCM10009640_17540</name>
</gene>
<comment type="caution">
    <text evidence="1">The sequence shown here is derived from an EMBL/GenBank/DDBJ whole genome shotgun (WGS) entry which is preliminary data.</text>
</comment>
<evidence type="ECO:0000313" key="1">
    <source>
        <dbReference type="EMBL" id="GAA1423411.1"/>
    </source>
</evidence>
<reference evidence="2" key="1">
    <citation type="journal article" date="2019" name="Int. J. Syst. Evol. Microbiol.">
        <title>The Global Catalogue of Microorganisms (GCM) 10K type strain sequencing project: providing services to taxonomists for standard genome sequencing and annotation.</title>
        <authorList>
            <consortium name="The Broad Institute Genomics Platform"/>
            <consortium name="The Broad Institute Genome Sequencing Center for Infectious Disease"/>
            <person name="Wu L."/>
            <person name="Ma J."/>
        </authorList>
    </citation>
    <scope>NUCLEOTIDE SEQUENCE [LARGE SCALE GENOMIC DNA]</scope>
    <source>
        <strain evidence="2">JCM 12398</strain>
    </source>
</reference>
<proteinExistence type="predicted"/>
<keyword evidence="2" id="KW-1185">Reference proteome</keyword>
<evidence type="ECO:0008006" key="3">
    <source>
        <dbReference type="Google" id="ProtNLM"/>
    </source>
</evidence>
<name>A0ABP4JNL6_9MICO</name>
<dbReference type="EMBL" id="BAAAKK010000005">
    <property type="protein sequence ID" value="GAA1423411.1"/>
    <property type="molecule type" value="Genomic_DNA"/>
</dbReference>
<accession>A0ABP4JNL6</accession>
<protein>
    <recommendedName>
        <fullName evidence="3">CdiI immunity protein domain-containing protein</fullName>
    </recommendedName>
</protein>